<evidence type="ECO:0000313" key="2">
    <source>
        <dbReference type="EMBL" id="KAK1378695.1"/>
    </source>
</evidence>
<evidence type="ECO:0000313" key="1">
    <source>
        <dbReference type="EMBL" id="KAK1378686.1"/>
    </source>
</evidence>
<proteinExistence type="predicted"/>
<keyword evidence="3" id="KW-1185">Reference proteome</keyword>
<protein>
    <recommendedName>
        <fullName evidence="4">Helitron helicase-like domain-containing protein</fullName>
    </recommendedName>
</protein>
<dbReference type="Proteomes" id="UP001237642">
    <property type="component" value="Unassembled WGS sequence"/>
</dbReference>
<evidence type="ECO:0000313" key="3">
    <source>
        <dbReference type="Proteomes" id="UP001237642"/>
    </source>
</evidence>
<gene>
    <name evidence="1" type="ORF">POM88_025430</name>
    <name evidence="2" type="ORF">POM88_025439</name>
</gene>
<name>A0AAD8I538_9APIA</name>
<evidence type="ECO:0008006" key="4">
    <source>
        <dbReference type="Google" id="ProtNLM"/>
    </source>
</evidence>
<reference evidence="2" key="1">
    <citation type="submission" date="2023-02" db="EMBL/GenBank/DDBJ databases">
        <title>Genome of toxic invasive species Heracleum sosnowskyi carries increased number of genes despite the absence of recent whole-genome duplications.</title>
        <authorList>
            <person name="Schelkunov M."/>
            <person name="Shtratnikova V."/>
            <person name="Makarenko M."/>
            <person name="Klepikova A."/>
            <person name="Omelchenko D."/>
            <person name="Novikova G."/>
            <person name="Obukhova E."/>
            <person name="Bogdanov V."/>
            <person name="Penin A."/>
            <person name="Logacheva M."/>
        </authorList>
    </citation>
    <scope>NUCLEOTIDE SEQUENCE</scope>
    <source>
        <strain evidence="2">Hsosn_3</strain>
        <tissue evidence="2">Leaf</tissue>
    </source>
</reference>
<dbReference type="PANTHER" id="PTHR45786">
    <property type="entry name" value="DNA BINDING PROTEIN-LIKE"/>
    <property type="match status" value="1"/>
</dbReference>
<organism evidence="2 3">
    <name type="scientific">Heracleum sosnowskyi</name>
    <dbReference type="NCBI Taxonomy" id="360622"/>
    <lineage>
        <taxon>Eukaryota</taxon>
        <taxon>Viridiplantae</taxon>
        <taxon>Streptophyta</taxon>
        <taxon>Embryophyta</taxon>
        <taxon>Tracheophyta</taxon>
        <taxon>Spermatophyta</taxon>
        <taxon>Magnoliopsida</taxon>
        <taxon>eudicotyledons</taxon>
        <taxon>Gunneridae</taxon>
        <taxon>Pentapetalae</taxon>
        <taxon>asterids</taxon>
        <taxon>campanulids</taxon>
        <taxon>Apiales</taxon>
        <taxon>Apiaceae</taxon>
        <taxon>Apioideae</taxon>
        <taxon>apioid superclade</taxon>
        <taxon>Tordylieae</taxon>
        <taxon>Tordyliinae</taxon>
        <taxon>Heracleum</taxon>
    </lineage>
</organism>
<sequence>MSKRNGSSSQKISMFFHPKKVEKVYDDEHVVPQVSQVFQVGPEPPVAIVKTMTLEPGIVGCAFRGNDESVGSENCGNFIELLKFLGHPVSMEIDKASDVDSQNVTNMVHNNQPDMENRNYQMSNIREYNTLGPRTAVCQYCNVIMWKEERNNKKVTKGMPKFSLCCSNGQVRIPLTEPVPTYLQNLYDDKDKGPKFRKCIRIYNSMLSFTSIGAHIDHSINRGGGPYQYRQHGINIHRFDSLLPNVGEQPKFCQLYVYDTKNEVDNCMHTINLHDTNVIDPDILENLLKMLDETNELVKSFRMGRDRFDQEDIVDLRIVMKSSRSTTGRENRMTPSNEVAAIIVGDNDDTCGQRDIVIESKTEGLKRISDLHPLFMALQGLGKKTTNFVIHLYIVVIKVCFVI</sequence>
<dbReference type="PANTHER" id="PTHR45786:SF74">
    <property type="entry name" value="ATP-DEPENDENT DNA HELICASE"/>
    <property type="match status" value="1"/>
</dbReference>
<accession>A0AAD8I538</accession>
<comment type="caution">
    <text evidence="2">The sequence shown here is derived from an EMBL/GenBank/DDBJ whole genome shotgun (WGS) entry which is preliminary data.</text>
</comment>
<dbReference type="EMBL" id="JAUIZM010000006">
    <property type="protein sequence ID" value="KAK1378695.1"/>
    <property type="molecule type" value="Genomic_DNA"/>
</dbReference>
<dbReference type="EMBL" id="JAUIZM010000006">
    <property type="protein sequence ID" value="KAK1378686.1"/>
    <property type="molecule type" value="Genomic_DNA"/>
</dbReference>
<reference evidence="2" key="2">
    <citation type="submission" date="2023-05" db="EMBL/GenBank/DDBJ databases">
        <authorList>
            <person name="Schelkunov M.I."/>
        </authorList>
    </citation>
    <scope>NUCLEOTIDE SEQUENCE</scope>
    <source>
        <strain evidence="2">Hsosn_3</strain>
        <tissue evidence="2">Leaf</tissue>
    </source>
</reference>
<dbReference type="AlphaFoldDB" id="A0AAD8I538"/>